<proteinExistence type="predicted"/>
<accession>A0ACC0W262</accession>
<reference evidence="1 2" key="1">
    <citation type="journal article" date="2022" name="bioRxiv">
        <title>The genome of the oomycete Peronosclerospora sorghi, a cosmopolitan pathogen of maize and sorghum, is inflated with dispersed pseudogenes.</title>
        <authorList>
            <person name="Fletcher K."/>
            <person name="Martin F."/>
            <person name="Isakeit T."/>
            <person name="Cavanaugh K."/>
            <person name="Magill C."/>
            <person name="Michelmore R."/>
        </authorList>
    </citation>
    <scope>NUCLEOTIDE SEQUENCE [LARGE SCALE GENOMIC DNA]</scope>
    <source>
        <strain evidence="1">P6</strain>
    </source>
</reference>
<protein>
    <submittedName>
        <fullName evidence="1">Uncharacterized protein</fullName>
    </submittedName>
</protein>
<keyword evidence="2" id="KW-1185">Reference proteome</keyword>
<organism evidence="1 2">
    <name type="scientific">Peronosclerospora sorghi</name>
    <dbReference type="NCBI Taxonomy" id="230839"/>
    <lineage>
        <taxon>Eukaryota</taxon>
        <taxon>Sar</taxon>
        <taxon>Stramenopiles</taxon>
        <taxon>Oomycota</taxon>
        <taxon>Peronosporomycetes</taxon>
        <taxon>Peronosporales</taxon>
        <taxon>Peronosporaceae</taxon>
        <taxon>Peronosclerospora</taxon>
    </lineage>
</organism>
<gene>
    <name evidence="1" type="ORF">PsorP6_009714</name>
</gene>
<evidence type="ECO:0000313" key="1">
    <source>
        <dbReference type="EMBL" id="KAI9912184.1"/>
    </source>
</evidence>
<name>A0ACC0W262_9STRA</name>
<sequence length="293" mass="33375">MRVPEDQLDDKIRRRRQQYKFHQRRHRAKQKEKLITLSHDVDALCTEIYMLNQKRHALLVDRSCFSARGTENGVPARLAIEYFRLFEYGILPTKVTQQEHFLRSVMTEKTVGPDYAGVETVITRWKGFREFFVYTRYELLALTVSPVAESTIVLIDTHFHIGCSRDGILTLFPTLVHDVDLLQKLIGAKLVVPVQYRFEVDANGLVTWFSADWDLIRALNGIVSLVDATSLLATTKITKTGKIQTTGARDSLEPCATPRPAEVAYIEEGSPSSPSSTEDEWIDPRFSLAFLLS</sequence>
<evidence type="ECO:0000313" key="2">
    <source>
        <dbReference type="Proteomes" id="UP001163321"/>
    </source>
</evidence>
<dbReference type="Proteomes" id="UP001163321">
    <property type="component" value="Chromosome 5"/>
</dbReference>
<dbReference type="EMBL" id="CM047584">
    <property type="protein sequence ID" value="KAI9912184.1"/>
    <property type="molecule type" value="Genomic_DNA"/>
</dbReference>
<comment type="caution">
    <text evidence="1">The sequence shown here is derived from an EMBL/GenBank/DDBJ whole genome shotgun (WGS) entry which is preliminary data.</text>
</comment>